<keyword evidence="1" id="KW-0472">Membrane</keyword>
<feature type="transmembrane region" description="Helical" evidence="1">
    <location>
        <begin position="21"/>
        <end position="41"/>
    </location>
</feature>
<evidence type="ECO:0000313" key="2">
    <source>
        <dbReference type="EMBL" id="JAE17490.1"/>
    </source>
</evidence>
<proteinExistence type="predicted"/>
<dbReference type="AlphaFoldDB" id="A0A0A9FXD3"/>
<name>A0A0A9FXD3_ARUDO</name>
<keyword evidence="1" id="KW-1133">Transmembrane helix</keyword>
<dbReference type="EMBL" id="GBRH01180406">
    <property type="protein sequence ID" value="JAE17490.1"/>
    <property type="molecule type" value="Transcribed_RNA"/>
</dbReference>
<reference evidence="2" key="1">
    <citation type="submission" date="2014-09" db="EMBL/GenBank/DDBJ databases">
        <authorList>
            <person name="Magalhaes I.L.F."/>
            <person name="Oliveira U."/>
            <person name="Santos F.R."/>
            <person name="Vidigal T.H.D.A."/>
            <person name="Brescovit A.D."/>
            <person name="Santos A.J."/>
        </authorList>
    </citation>
    <scope>NUCLEOTIDE SEQUENCE</scope>
    <source>
        <tissue evidence="2">Shoot tissue taken approximately 20 cm above the soil surface</tissue>
    </source>
</reference>
<keyword evidence="1" id="KW-0812">Transmembrane</keyword>
<accession>A0A0A9FXD3</accession>
<sequence length="43" mass="5010">MDKLPKKEIYLLDKSARLGATNVLAAFSFSFIPYHDAWIMFLF</sequence>
<reference evidence="2" key="2">
    <citation type="journal article" date="2015" name="Data Brief">
        <title>Shoot transcriptome of the giant reed, Arundo donax.</title>
        <authorList>
            <person name="Barrero R.A."/>
            <person name="Guerrero F.D."/>
            <person name="Moolhuijzen P."/>
            <person name="Goolsby J.A."/>
            <person name="Tidwell J."/>
            <person name="Bellgard S.E."/>
            <person name="Bellgard M.I."/>
        </authorList>
    </citation>
    <scope>NUCLEOTIDE SEQUENCE</scope>
    <source>
        <tissue evidence="2">Shoot tissue taken approximately 20 cm above the soil surface</tissue>
    </source>
</reference>
<protein>
    <submittedName>
        <fullName evidence="2">Uncharacterized protein</fullName>
    </submittedName>
</protein>
<evidence type="ECO:0000256" key="1">
    <source>
        <dbReference type="SAM" id="Phobius"/>
    </source>
</evidence>
<organism evidence="2">
    <name type="scientific">Arundo donax</name>
    <name type="common">Giant reed</name>
    <name type="synonym">Donax arundinaceus</name>
    <dbReference type="NCBI Taxonomy" id="35708"/>
    <lineage>
        <taxon>Eukaryota</taxon>
        <taxon>Viridiplantae</taxon>
        <taxon>Streptophyta</taxon>
        <taxon>Embryophyta</taxon>
        <taxon>Tracheophyta</taxon>
        <taxon>Spermatophyta</taxon>
        <taxon>Magnoliopsida</taxon>
        <taxon>Liliopsida</taxon>
        <taxon>Poales</taxon>
        <taxon>Poaceae</taxon>
        <taxon>PACMAD clade</taxon>
        <taxon>Arundinoideae</taxon>
        <taxon>Arundineae</taxon>
        <taxon>Arundo</taxon>
    </lineage>
</organism>